<dbReference type="Pfam" id="PF13671">
    <property type="entry name" value="AAA_33"/>
    <property type="match status" value="1"/>
</dbReference>
<dbReference type="FunFam" id="3.40.50.300:FF:000978">
    <property type="entry name" value="YLP motif-containing protein 1 isoform X3"/>
    <property type="match status" value="1"/>
</dbReference>
<dbReference type="AlphaFoldDB" id="A0AAE0AYF9"/>
<evidence type="ECO:0000313" key="3">
    <source>
        <dbReference type="Proteomes" id="UP001281410"/>
    </source>
</evidence>
<dbReference type="GO" id="GO:0032204">
    <property type="term" value="P:regulation of telomere maintenance"/>
    <property type="evidence" value="ECO:0007669"/>
    <property type="project" value="TreeGrafter"/>
</dbReference>
<feature type="compositionally biased region" description="Pro residues" evidence="1">
    <location>
        <begin position="208"/>
        <end position="222"/>
    </location>
</feature>
<dbReference type="InterPro" id="IPR026314">
    <property type="entry name" value="YLP_motif_con_p1"/>
</dbReference>
<name>A0AAE0AYF9_9ROSI</name>
<evidence type="ECO:0000313" key="2">
    <source>
        <dbReference type="EMBL" id="KAK3226427.1"/>
    </source>
</evidence>
<feature type="region of interest" description="Disordered" evidence="1">
    <location>
        <begin position="152"/>
        <end position="255"/>
    </location>
</feature>
<dbReference type="Gene3D" id="3.40.50.300">
    <property type="entry name" value="P-loop containing nucleotide triphosphate hydrolases"/>
    <property type="match status" value="1"/>
</dbReference>
<proteinExistence type="predicted"/>
<evidence type="ECO:0008006" key="4">
    <source>
        <dbReference type="Google" id="ProtNLM"/>
    </source>
</evidence>
<dbReference type="SUPFAM" id="SSF52540">
    <property type="entry name" value="P-loop containing nucleoside triphosphate hydrolases"/>
    <property type="match status" value="1"/>
</dbReference>
<dbReference type="PANTHER" id="PTHR13413">
    <property type="entry name" value="YLP MOTIF CONTAINING PROTEIN NUCLEAR PROTEIN ZAP"/>
    <property type="match status" value="1"/>
</dbReference>
<sequence length="701" mass="78654">MDHRQWHLRPPLPPPPPPSQVSNICPICAISHFPFCPPPPPPPPHPYAHQNPRFPFRPAMDPRPWQVPTPSFDTHNPMQPVYDYYGGGNGFASEVDRNYSKRMKVDENNYLVSSDDERRLKLIRDHGSTLKYEPFNNLHSAENHVANNNSDYVNDWQSYGSNNPPPPPPPMQHGWQQHNYYMSHGGNEKLNVHGAFSSHHSNNNIGQPPLPISPPPPLPLEPPLHHPPEFNSYPSAAPPPPPPPQTKTSLFPVHGRVPSSYPPIPYASTGFISEESRPLPSTQYLGESQSFPLKQLSPEKPKVVNALHLFKQPLRASRPDHIVIILRGLPGSGKSYLAKMLRDLEVENGGDAPRIHSMDDYFMTEVEKVEEGDVSQSSTSLRSKKAITKKVMEYCYEPEMEEAYRSSMLKAFKRTLEEGSFTFVIVDDRNLRVADFAQFWAVAKRSGYEVYILEATYKDPAGCAARNVHGLTFDEIEKMAEQWEEAPSLYLQLDIKSLFHGDDLKESGIKEVDMDMEDEDFDEGPSAQQGREPDNIIVPTTPDDASADSPKDGKRWDPEGDHPTEVVKELGRSKWSEDLDEDVAERSKVVKGNLNALSGLFQAYGKEGKSVHWGDQVSDTGFSIGVAKKAKMLSLLIGPGAGYNLKSNPLSKEESPTSTHSSGKSKKQTVFQEQLRAEHESFKAVFDRRRQRIGGLDLEEE</sequence>
<feature type="region of interest" description="Disordered" evidence="1">
    <location>
        <begin position="644"/>
        <end position="673"/>
    </location>
</feature>
<dbReference type="InterPro" id="IPR027417">
    <property type="entry name" value="P-loop_NTPase"/>
</dbReference>
<gene>
    <name evidence="2" type="ORF">Dsin_006289</name>
</gene>
<feature type="region of interest" description="Disordered" evidence="1">
    <location>
        <begin position="518"/>
        <end position="566"/>
    </location>
</feature>
<feature type="compositionally biased region" description="Polar residues" evidence="1">
    <location>
        <begin position="645"/>
        <end position="672"/>
    </location>
</feature>
<keyword evidence="3" id="KW-1185">Reference proteome</keyword>
<accession>A0AAE0AYF9</accession>
<dbReference type="PANTHER" id="PTHR13413:SF0">
    <property type="entry name" value="YLP MOTIF-CONTAINING PROTEIN 1"/>
    <property type="match status" value="1"/>
</dbReference>
<organism evidence="2 3">
    <name type="scientific">Dipteronia sinensis</name>
    <dbReference type="NCBI Taxonomy" id="43782"/>
    <lineage>
        <taxon>Eukaryota</taxon>
        <taxon>Viridiplantae</taxon>
        <taxon>Streptophyta</taxon>
        <taxon>Embryophyta</taxon>
        <taxon>Tracheophyta</taxon>
        <taxon>Spermatophyta</taxon>
        <taxon>Magnoliopsida</taxon>
        <taxon>eudicotyledons</taxon>
        <taxon>Gunneridae</taxon>
        <taxon>Pentapetalae</taxon>
        <taxon>rosids</taxon>
        <taxon>malvids</taxon>
        <taxon>Sapindales</taxon>
        <taxon>Sapindaceae</taxon>
        <taxon>Hippocastanoideae</taxon>
        <taxon>Acereae</taxon>
        <taxon>Dipteronia</taxon>
    </lineage>
</organism>
<comment type="caution">
    <text evidence="2">The sequence shown here is derived from an EMBL/GenBank/DDBJ whole genome shotgun (WGS) entry which is preliminary data.</text>
</comment>
<feature type="compositionally biased region" description="Pro residues" evidence="1">
    <location>
        <begin position="236"/>
        <end position="245"/>
    </location>
</feature>
<evidence type="ECO:0000256" key="1">
    <source>
        <dbReference type="SAM" id="MobiDB-lite"/>
    </source>
</evidence>
<feature type="compositionally biased region" description="Polar residues" evidence="1">
    <location>
        <begin position="152"/>
        <end position="162"/>
    </location>
</feature>
<feature type="compositionally biased region" description="Basic and acidic residues" evidence="1">
    <location>
        <begin position="549"/>
        <end position="566"/>
    </location>
</feature>
<dbReference type="GO" id="GO:0005634">
    <property type="term" value="C:nucleus"/>
    <property type="evidence" value="ECO:0007669"/>
    <property type="project" value="InterPro"/>
</dbReference>
<dbReference type="EMBL" id="JANJYJ010000002">
    <property type="protein sequence ID" value="KAK3226427.1"/>
    <property type="molecule type" value="Genomic_DNA"/>
</dbReference>
<reference evidence="2" key="1">
    <citation type="journal article" date="2023" name="Plant J.">
        <title>Genome sequences and population genomics provide insights into the demographic history, inbreeding, and mutation load of two 'living fossil' tree species of Dipteronia.</title>
        <authorList>
            <person name="Feng Y."/>
            <person name="Comes H.P."/>
            <person name="Chen J."/>
            <person name="Zhu S."/>
            <person name="Lu R."/>
            <person name="Zhang X."/>
            <person name="Li P."/>
            <person name="Qiu J."/>
            <person name="Olsen K.M."/>
            <person name="Qiu Y."/>
        </authorList>
    </citation>
    <scope>NUCLEOTIDE SEQUENCE</scope>
    <source>
        <strain evidence="2">NBL</strain>
    </source>
</reference>
<dbReference type="Proteomes" id="UP001281410">
    <property type="component" value="Unassembled WGS sequence"/>
</dbReference>
<protein>
    <recommendedName>
        <fullName evidence="4">YLP motif-containing protein 1</fullName>
    </recommendedName>
</protein>